<reference evidence="1 2" key="1">
    <citation type="submission" date="2018-02" db="EMBL/GenBank/DDBJ databases">
        <title>Genomic Encyclopedia of Archaeal and Bacterial Type Strains, Phase II (KMG-II): from individual species to whole genera.</title>
        <authorList>
            <person name="Goeker M."/>
        </authorList>
    </citation>
    <scope>NUCLEOTIDE SEQUENCE [LARGE SCALE GENOMIC DNA]</scope>
    <source>
        <strain evidence="1 2">YU 961-1</strain>
    </source>
</reference>
<comment type="caution">
    <text evidence="1">The sequence shown here is derived from an EMBL/GenBank/DDBJ whole genome shotgun (WGS) entry which is preliminary data.</text>
</comment>
<sequence>MNFPIPVQIGKFREVTVWALYHWRHGGTTPERAAAGSVSTPFIHALFSDDRCYCGGICTLVPADVGPCPGLERRALLARDMFHELYSDFKVQLGQFTMPGYLTDGGRRVEVVARLLYLDPED</sequence>
<gene>
    <name evidence="1" type="ORF">CLV40_12728</name>
</gene>
<name>A0A2S6GED7_9PSEU</name>
<organism evidence="1 2">
    <name type="scientific">Actinokineospora auranticolor</name>
    <dbReference type="NCBI Taxonomy" id="155976"/>
    <lineage>
        <taxon>Bacteria</taxon>
        <taxon>Bacillati</taxon>
        <taxon>Actinomycetota</taxon>
        <taxon>Actinomycetes</taxon>
        <taxon>Pseudonocardiales</taxon>
        <taxon>Pseudonocardiaceae</taxon>
        <taxon>Actinokineospora</taxon>
    </lineage>
</organism>
<evidence type="ECO:0000313" key="1">
    <source>
        <dbReference type="EMBL" id="PPK63501.1"/>
    </source>
</evidence>
<dbReference type="AlphaFoldDB" id="A0A2S6GED7"/>
<dbReference type="EMBL" id="PTIX01000027">
    <property type="protein sequence ID" value="PPK63501.1"/>
    <property type="molecule type" value="Genomic_DNA"/>
</dbReference>
<evidence type="ECO:0000313" key="2">
    <source>
        <dbReference type="Proteomes" id="UP000239203"/>
    </source>
</evidence>
<accession>A0A2S6GED7</accession>
<protein>
    <submittedName>
        <fullName evidence="1">Uncharacterized protein</fullName>
    </submittedName>
</protein>
<dbReference type="Proteomes" id="UP000239203">
    <property type="component" value="Unassembled WGS sequence"/>
</dbReference>
<proteinExistence type="predicted"/>
<keyword evidence="2" id="KW-1185">Reference proteome</keyword>